<sequence length="140" mass="15787">MWKIRRRGYFRLLLFDREAEYLIQKPVKELVDTYKKAQPYNLSFITNVAGAGSVVVLASGSSVVSVCWLVFVCGGHVRWEPGRWCSGAGVLSTEKSKTDEELLEMSRTWNIVGVDLISGVSCTAPYEWVDKTGSDWEFLN</sequence>
<protein>
    <submittedName>
        <fullName evidence="2">Uncharacterized protein</fullName>
    </submittedName>
</protein>
<feature type="transmembrane region" description="Helical" evidence="1">
    <location>
        <begin position="44"/>
        <end position="71"/>
    </location>
</feature>
<dbReference type="Proteomes" id="UP000631114">
    <property type="component" value="Unassembled WGS sequence"/>
</dbReference>
<keyword evidence="1" id="KW-0812">Transmembrane</keyword>
<accession>A0A835HZN0</accession>
<comment type="caution">
    <text evidence="2">The sequence shown here is derived from an EMBL/GenBank/DDBJ whole genome shotgun (WGS) entry which is preliminary data.</text>
</comment>
<dbReference type="OrthoDB" id="1045246at2759"/>
<evidence type="ECO:0000313" key="2">
    <source>
        <dbReference type="EMBL" id="KAF9607994.1"/>
    </source>
</evidence>
<dbReference type="AlphaFoldDB" id="A0A835HZN0"/>
<organism evidence="2 3">
    <name type="scientific">Coptis chinensis</name>
    <dbReference type="NCBI Taxonomy" id="261450"/>
    <lineage>
        <taxon>Eukaryota</taxon>
        <taxon>Viridiplantae</taxon>
        <taxon>Streptophyta</taxon>
        <taxon>Embryophyta</taxon>
        <taxon>Tracheophyta</taxon>
        <taxon>Spermatophyta</taxon>
        <taxon>Magnoliopsida</taxon>
        <taxon>Ranunculales</taxon>
        <taxon>Ranunculaceae</taxon>
        <taxon>Coptidoideae</taxon>
        <taxon>Coptis</taxon>
    </lineage>
</organism>
<keyword evidence="1" id="KW-0472">Membrane</keyword>
<name>A0A835HZN0_9MAGN</name>
<dbReference type="EMBL" id="JADFTS010000004">
    <property type="protein sequence ID" value="KAF9607994.1"/>
    <property type="molecule type" value="Genomic_DNA"/>
</dbReference>
<proteinExistence type="predicted"/>
<reference evidence="2 3" key="1">
    <citation type="submission" date="2020-10" db="EMBL/GenBank/DDBJ databases">
        <title>The Coptis chinensis genome and diversification of protoberbering-type alkaloids.</title>
        <authorList>
            <person name="Wang B."/>
            <person name="Shu S."/>
            <person name="Song C."/>
            <person name="Liu Y."/>
        </authorList>
    </citation>
    <scope>NUCLEOTIDE SEQUENCE [LARGE SCALE GENOMIC DNA]</scope>
    <source>
        <strain evidence="2">HL-2020</strain>
        <tissue evidence="2">Leaf</tissue>
    </source>
</reference>
<evidence type="ECO:0000256" key="1">
    <source>
        <dbReference type="SAM" id="Phobius"/>
    </source>
</evidence>
<gene>
    <name evidence="2" type="ORF">IFM89_004391</name>
</gene>
<keyword evidence="1" id="KW-1133">Transmembrane helix</keyword>
<keyword evidence="3" id="KW-1185">Reference proteome</keyword>
<evidence type="ECO:0000313" key="3">
    <source>
        <dbReference type="Proteomes" id="UP000631114"/>
    </source>
</evidence>